<feature type="compositionally biased region" description="Polar residues" evidence="1">
    <location>
        <begin position="363"/>
        <end position="374"/>
    </location>
</feature>
<feature type="compositionally biased region" description="Low complexity" evidence="1">
    <location>
        <begin position="320"/>
        <end position="342"/>
    </location>
</feature>
<evidence type="ECO:0000256" key="1">
    <source>
        <dbReference type="SAM" id="MobiDB-lite"/>
    </source>
</evidence>
<feature type="compositionally biased region" description="Low complexity" evidence="1">
    <location>
        <begin position="215"/>
        <end position="232"/>
    </location>
</feature>
<feature type="compositionally biased region" description="Low complexity" evidence="1">
    <location>
        <begin position="106"/>
        <end position="116"/>
    </location>
</feature>
<feature type="region of interest" description="Disordered" evidence="1">
    <location>
        <begin position="1"/>
        <end position="289"/>
    </location>
</feature>
<dbReference type="EMBL" id="AP028212">
    <property type="protein sequence ID" value="BEI88232.1"/>
    <property type="molecule type" value="Genomic_DNA"/>
</dbReference>
<dbReference type="GeneID" id="85492103"/>
<feature type="compositionally biased region" description="Polar residues" evidence="1">
    <location>
        <begin position="511"/>
        <end position="527"/>
    </location>
</feature>
<evidence type="ECO:0000313" key="3">
    <source>
        <dbReference type="Proteomes" id="UP001233271"/>
    </source>
</evidence>
<protein>
    <submittedName>
        <fullName evidence="2">Uncharacterized protein</fullName>
    </submittedName>
</protein>
<dbReference type="KEGG" id="ccac:CcaHIS019_0109500"/>
<gene>
    <name evidence="2" type="ORF">CcaverHIS019_0109500</name>
</gene>
<feature type="region of interest" description="Disordered" evidence="1">
    <location>
        <begin position="704"/>
        <end position="744"/>
    </location>
</feature>
<proteinExistence type="predicted"/>
<feature type="compositionally biased region" description="Polar residues" evidence="1">
    <location>
        <begin position="309"/>
        <end position="318"/>
    </location>
</feature>
<name>A0AA48I8P2_9TREE</name>
<feature type="compositionally biased region" description="Acidic residues" evidence="1">
    <location>
        <begin position="633"/>
        <end position="651"/>
    </location>
</feature>
<accession>A0AA48I8P2</accession>
<feature type="compositionally biased region" description="Polar residues" evidence="1">
    <location>
        <begin position="152"/>
        <end position="180"/>
    </location>
</feature>
<dbReference type="Proteomes" id="UP001233271">
    <property type="component" value="Chromosome 1"/>
</dbReference>
<dbReference type="AlphaFoldDB" id="A0AA48I8P2"/>
<evidence type="ECO:0000313" key="2">
    <source>
        <dbReference type="EMBL" id="BEI88232.1"/>
    </source>
</evidence>
<feature type="compositionally biased region" description="Low complexity" evidence="1">
    <location>
        <begin position="277"/>
        <end position="288"/>
    </location>
</feature>
<feature type="region of interest" description="Disordered" evidence="1">
    <location>
        <begin position="307"/>
        <end position="374"/>
    </location>
</feature>
<feature type="compositionally biased region" description="Polar residues" evidence="1">
    <location>
        <begin position="719"/>
        <end position="736"/>
    </location>
</feature>
<keyword evidence="3" id="KW-1185">Reference proteome</keyword>
<dbReference type="RefSeq" id="XP_060453498.1">
    <property type="nucleotide sequence ID" value="XM_060604265.1"/>
</dbReference>
<reference evidence="2" key="1">
    <citation type="journal article" date="2023" name="BMC Genomics">
        <title>Chromosome-level genome assemblies of Cutaneotrichosporon spp. (Trichosporonales, Basidiomycota) reveal imbalanced evolution between nucleotide sequences and chromosome synteny.</title>
        <authorList>
            <person name="Kobayashi Y."/>
            <person name="Kayamori A."/>
            <person name="Aoki K."/>
            <person name="Shiwa Y."/>
            <person name="Matsutani M."/>
            <person name="Fujita N."/>
            <person name="Sugita T."/>
            <person name="Iwasaki W."/>
            <person name="Tanaka N."/>
            <person name="Takashima M."/>
        </authorList>
    </citation>
    <scope>NUCLEOTIDE SEQUENCE</scope>
    <source>
        <strain evidence="2">HIS019</strain>
    </source>
</reference>
<feature type="region of interest" description="Disordered" evidence="1">
    <location>
        <begin position="509"/>
        <end position="543"/>
    </location>
</feature>
<organism evidence="2 3">
    <name type="scientific">Cutaneotrichosporon cavernicola</name>
    <dbReference type="NCBI Taxonomy" id="279322"/>
    <lineage>
        <taxon>Eukaryota</taxon>
        <taxon>Fungi</taxon>
        <taxon>Dikarya</taxon>
        <taxon>Basidiomycota</taxon>
        <taxon>Agaricomycotina</taxon>
        <taxon>Tremellomycetes</taxon>
        <taxon>Trichosporonales</taxon>
        <taxon>Trichosporonaceae</taxon>
        <taxon>Cutaneotrichosporon</taxon>
    </lineage>
</organism>
<sequence>MADRTNTARVNPPPRRKVAGQVSLGGSPASSGPSTPLSSQPRLKAHINPANIIGGSPSPAAVPSPRPVVRVPSNVSVRTDAPVRSTPRSEVGGPSVTRASPALGQRPLVARAGAGPRAPPPALRSGASLPGSALPSGASTPTSVYVRRPSSVLGNNSSASTPLSRSPQPDQGTFNASTGSKFRAALAGAGASDSEAQTIIRPVHVRSASFTPGPRSDSSNSQLSSNSRNASRQGSGQSSPPRPIVSRNTVAGSASVPRRRSNESSSRLPSTGAGAGTPPSTHWPSSSTDILRMAVRQAPEPRLSALAEVTTSSENLTQHLAPATSTPISSSLLSPSTLTPTVLPSPPTIDEVDLNGNGLELEPSSNHSSPVRPSLQLVSPPSALHTHLAHLGLGSLATASAPTSPRGGNGHLGLERKRMPLPWNPTHGTPLSFPAPPDSPELRTVALPIMTPARTPEASEHLTLKPAGFESRRFSSGSDNSLGETSVIGLRKSMSPRARVSPEAIMPWSGSLLNGNTRDPSSSTARWESTGDESGYDLSDDHHTDEDIDLEAEIDANQLELTPSAEMDLERDKWERKIADLEISNSSLMKINRMLETTKVKQQGEIMRLRRALRDARSGVPERPMLERVPSSTEEDPDSSGSWGDDEIEDPELEKRWDQLRDLVSAMRKTGEDAVERLRQDVKPHQRVLGWLEVEAMGIGRSEDTTRAQSEVDPAETVSGATETTDDYSNTDVTDTMSERSETAPTEIGLTARVRGFN</sequence>
<feature type="region of interest" description="Disordered" evidence="1">
    <location>
        <begin position="616"/>
        <end position="651"/>
    </location>
</feature>
<feature type="compositionally biased region" description="Low complexity" evidence="1">
    <location>
        <begin position="67"/>
        <end position="78"/>
    </location>
</feature>
<feature type="compositionally biased region" description="Low complexity" evidence="1">
    <location>
        <begin position="24"/>
        <end position="39"/>
    </location>
</feature>